<dbReference type="AlphaFoldDB" id="G4WW00"/>
<reference evidence="1" key="1">
    <citation type="journal article" date="2004" name="Appl. Environ. Microbiol.">
        <title>Long-chain N-acyltyrosine synthases from environmental DNA.</title>
        <authorList>
            <person name="Brady S.F."/>
            <person name="Chao C.J."/>
            <person name="Clardy J."/>
        </authorList>
    </citation>
    <scope>NUCLEOTIDE SEQUENCE</scope>
</reference>
<reference evidence="1" key="2">
    <citation type="journal article" date="2011" name="J. Bacteriol.">
        <title>Long-chain N-acyl amino acid synthases are linked to the putative PEP-CTERM/exosortase protein-sorting system in Gram-negative bacteria.</title>
        <authorList>
            <person name="Craig J.W."/>
            <person name="Cherry M.A."/>
            <person name="Brady S.F."/>
        </authorList>
    </citation>
    <scope>NUCLEOTIDE SEQUENCE</scope>
</reference>
<organism evidence="1">
    <name type="scientific">uncultured bacterium CSLF42</name>
    <dbReference type="NCBI Taxonomy" id="1091574"/>
    <lineage>
        <taxon>Bacteria</taxon>
        <taxon>environmental samples</taxon>
    </lineage>
</organism>
<protein>
    <submittedName>
        <fullName evidence="1">Uncharacterized protein</fullName>
    </submittedName>
</protein>
<evidence type="ECO:0000313" key="1">
    <source>
        <dbReference type="EMBL" id="AEQ20602.1"/>
    </source>
</evidence>
<proteinExistence type="predicted"/>
<sequence>MPTRLIRILAALLISVLAWDPALGRIPNSIRDHHSVFASSCIFAQEALSLRGDIAGTVIQPCPRAVGAIRREALGFLAAPPGAPVGVDGYVANGDHAKRQFEEQLHTFRKNDVTADYQSRLTYALSSFLAALPQFPNDLGASSYRERLEILLQDLRAGRLRVYGFNAIVQGQEDFIFDWHNLDGRELFIATNFVDDLASWGWAYRAVSEEFLLHTLICPIVGHERAIRMQELYYRDNYSEKRLPNRRREGKLPYRLRAFINHLAELHIGRERAASAVAPRPSGQRSDDDLTPPERFLSRVEAAARQLWLHSRGKNSDYDQSGWVIRLDAGPAGDAVLDCLVRQYRADPHRDRITLRTDADFQQFIRDAKANPAAYSQRIMFLDMPDDLSLKSMHPDGRLDATVALRFLSQHLHIHFFVVCRSEGLYERLRYDSELVREGMPHSDLRESTLSREVRPEAGLAQGSGENHPFYGPANPELMQYLRQPDVKAVRVNDLSRWFSADENTVFASLDLAQYSSVGDGLYMRHDPAAFVQVSESLGNNADALARQLRDSLAEVERLHQTLVLYVPVAPEKQADLDAYLKGGPATLWIRGWEPLLDVAKSATPGSLRVIPGYAPTEERLQWDSHHRERNEAQARWSADQIRALRKSNPQARVMIVVPGETLNNYLMALNSRSIFAESTGLPAGIGRRTEIIDTVHDMLIDWQIRPDILTIRDLVQKQGLTIDDIIAAGRDCGYRVDVPEAVLTSLPLLVDYVLLLVECALADFPDRRMLSFGRDGELIHDVFRLVLDRRGDVARAILFPGSQPLWKAGLTRQMTPEQKQQWRRLFDGFRITSDGILHGPGMVAWDSGTKGTVHQLFIHALTEALSLTEENVLAWLEGRLIFETPRFVKQASQYLTIFIDKAIIDDIRTHLPTGGSLSIHGLPTLESILVHAIQRMPRHYGDIHAIEERDGVPIPVSNPARSSWISANDSNNLSDVNPEFLHPVGSMIVQFHIVQHVIERLVSGCRGLLANIQPIEGHPRRFNLLTLTTSA</sequence>
<dbReference type="EMBL" id="JF429416">
    <property type="protein sequence ID" value="AEQ20602.1"/>
    <property type="molecule type" value="Genomic_DNA"/>
</dbReference>
<name>G4WW00_9BACT</name>
<accession>G4WW00</accession>